<feature type="region of interest" description="Disordered" evidence="1">
    <location>
        <begin position="1"/>
        <end position="41"/>
    </location>
</feature>
<dbReference type="AlphaFoldDB" id="A0AAG5CYY8"/>
<accession>A0AAG5CYY8</accession>
<organism evidence="2 3">
    <name type="scientific">Anopheles atroparvus</name>
    <name type="common">European mosquito</name>
    <dbReference type="NCBI Taxonomy" id="41427"/>
    <lineage>
        <taxon>Eukaryota</taxon>
        <taxon>Metazoa</taxon>
        <taxon>Ecdysozoa</taxon>
        <taxon>Arthropoda</taxon>
        <taxon>Hexapoda</taxon>
        <taxon>Insecta</taxon>
        <taxon>Pterygota</taxon>
        <taxon>Neoptera</taxon>
        <taxon>Endopterygota</taxon>
        <taxon>Diptera</taxon>
        <taxon>Nematocera</taxon>
        <taxon>Culicoidea</taxon>
        <taxon>Culicidae</taxon>
        <taxon>Anophelinae</taxon>
        <taxon>Anopheles</taxon>
    </lineage>
</organism>
<proteinExistence type="predicted"/>
<dbReference type="Proteomes" id="UP000075880">
    <property type="component" value="Unassembled WGS sequence"/>
</dbReference>
<name>A0AAG5CYY8_ANOAO</name>
<evidence type="ECO:0000313" key="3">
    <source>
        <dbReference type="Proteomes" id="UP000075880"/>
    </source>
</evidence>
<feature type="region of interest" description="Disordered" evidence="1">
    <location>
        <begin position="65"/>
        <end position="91"/>
    </location>
</feature>
<feature type="compositionally biased region" description="Polar residues" evidence="1">
    <location>
        <begin position="1"/>
        <end position="12"/>
    </location>
</feature>
<evidence type="ECO:0000313" key="2">
    <source>
        <dbReference type="EnsemblMetazoa" id="ENSAATROPP004107"/>
    </source>
</evidence>
<protein>
    <submittedName>
        <fullName evidence="2">Uncharacterized protein</fullName>
    </submittedName>
</protein>
<evidence type="ECO:0000256" key="1">
    <source>
        <dbReference type="SAM" id="MobiDB-lite"/>
    </source>
</evidence>
<dbReference type="EnsemblMetazoa" id="ENSAATROPT004281">
    <property type="protein sequence ID" value="ENSAATROPP004107"/>
    <property type="gene ID" value="ENSAATROPG003387"/>
</dbReference>
<keyword evidence="3" id="KW-1185">Reference proteome</keyword>
<reference evidence="2" key="1">
    <citation type="submission" date="2024-04" db="UniProtKB">
        <authorList>
            <consortium name="EnsemblMetazoa"/>
        </authorList>
    </citation>
    <scope>IDENTIFICATION</scope>
    <source>
        <strain evidence="2">EBRO</strain>
    </source>
</reference>
<sequence length="91" mass="9926">CGNRTVNESSCETQKKQKSRRAHPNVRALGPSDGQETFSHTSALGQCRRRVVSWPCKSLIMTKPTAGPNTALPCAPSSTRTGRVSNERKVM</sequence>